<dbReference type="Pfam" id="PF00730">
    <property type="entry name" value="HhH-GPD"/>
    <property type="match status" value="1"/>
</dbReference>
<dbReference type="GO" id="GO:0000701">
    <property type="term" value="F:purine-specific mismatch base pair DNA N-glycosylase activity"/>
    <property type="evidence" value="ECO:0007669"/>
    <property type="project" value="TreeGrafter"/>
</dbReference>
<dbReference type="InterPro" id="IPR003265">
    <property type="entry name" value="HhH-GPD_domain"/>
</dbReference>
<keyword evidence="7" id="KW-0411">Iron-sulfur</keyword>
<evidence type="ECO:0000256" key="7">
    <source>
        <dbReference type="ARBA" id="ARBA00023014"/>
    </source>
</evidence>
<dbReference type="PANTHER" id="PTHR42944:SF1">
    <property type="entry name" value="ADENINE DNA GLYCOSYLASE"/>
    <property type="match status" value="1"/>
</dbReference>
<accession>A0A0S8GKR9</accession>
<reference evidence="11 12" key="1">
    <citation type="journal article" date="2015" name="Microbiome">
        <title>Genomic resolution of linkages in carbon, nitrogen, and sulfur cycling among widespread estuary sediment bacteria.</title>
        <authorList>
            <person name="Baker B.J."/>
            <person name="Lazar C.S."/>
            <person name="Teske A.P."/>
            <person name="Dick G.J."/>
        </authorList>
    </citation>
    <scope>NUCLEOTIDE SEQUENCE [LARGE SCALE GENOMIC DNA]</scope>
    <source>
        <strain evidence="11">SM23_60</strain>
    </source>
</reference>
<dbReference type="GO" id="GO:0046872">
    <property type="term" value="F:metal ion binding"/>
    <property type="evidence" value="ECO:0007669"/>
    <property type="project" value="UniProtKB-KW"/>
</dbReference>
<dbReference type="GO" id="GO:0032357">
    <property type="term" value="F:oxidized purine DNA binding"/>
    <property type="evidence" value="ECO:0007669"/>
    <property type="project" value="TreeGrafter"/>
</dbReference>
<dbReference type="GO" id="GO:0034039">
    <property type="term" value="F:8-oxo-7,8-dihydroguanine DNA N-glycosylase activity"/>
    <property type="evidence" value="ECO:0007669"/>
    <property type="project" value="TreeGrafter"/>
</dbReference>
<feature type="domain" description="HhH-GPD" evidence="10">
    <location>
        <begin position="45"/>
        <end position="193"/>
    </location>
</feature>
<dbReference type="InterPro" id="IPR023170">
    <property type="entry name" value="HhH_base_excis_C"/>
</dbReference>
<keyword evidence="3" id="KW-0479">Metal-binding</keyword>
<dbReference type="GO" id="GO:0006298">
    <property type="term" value="P:mismatch repair"/>
    <property type="evidence" value="ECO:0007669"/>
    <property type="project" value="TreeGrafter"/>
</dbReference>
<evidence type="ECO:0000313" key="11">
    <source>
        <dbReference type="EMBL" id="KPK73551.1"/>
    </source>
</evidence>
<dbReference type="PANTHER" id="PTHR42944">
    <property type="entry name" value="ADENINE DNA GLYCOSYLASE"/>
    <property type="match status" value="1"/>
</dbReference>
<dbReference type="CDD" id="cd00056">
    <property type="entry name" value="ENDO3c"/>
    <property type="match status" value="1"/>
</dbReference>
<comment type="cofactor">
    <cofactor evidence="1">
        <name>[4Fe-4S] cluster</name>
        <dbReference type="ChEBI" id="CHEBI:49883"/>
    </cofactor>
</comment>
<evidence type="ECO:0000313" key="12">
    <source>
        <dbReference type="Proteomes" id="UP000051096"/>
    </source>
</evidence>
<dbReference type="InterPro" id="IPR044298">
    <property type="entry name" value="MIG/MutY"/>
</dbReference>
<gene>
    <name evidence="11" type="ORF">AMJ87_01460</name>
</gene>
<evidence type="ECO:0000256" key="8">
    <source>
        <dbReference type="ARBA" id="ARBA00023204"/>
    </source>
</evidence>
<evidence type="ECO:0000256" key="5">
    <source>
        <dbReference type="ARBA" id="ARBA00022801"/>
    </source>
</evidence>
<evidence type="ECO:0000256" key="4">
    <source>
        <dbReference type="ARBA" id="ARBA00022763"/>
    </source>
</evidence>
<dbReference type="GO" id="GO:0035485">
    <property type="term" value="F:adenine/guanine mispair binding"/>
    <property type="evidence" value="ECO:0007669"/>
    <property type="project" value="TreeGrafter"/>
</dbReference>
<evidence type="ECO:0000256" key="1">
    <source>
        <dbReference type="ARBA" id="ARBA00001966"/>
    </source>
</evidence>
<keyword evidence="5" id="KW-0378">Hydrolase</keyword>
<dbReference type="EMBL" id="LJUO01000007">
    <property type="protein sequence ID" value="KPK73551.1"/>
    <property type="molecule type" value="Genomic_DNA"/>
</dbReference>
<keyword evidence="8" id="KW-0234">DNA repair</keyword>
<keyword evidence="6" id="KW-0408">Iron</keyword>
<name>A0A0S8GKR9_UNCW3</name>
<evidence type="ECO:0000256" key="3">
    <source>
        <dbReference type="ARBA" id="ARBA00022723"/>
    </source>
</evidence>
<comment type="similarity">
    <text evidence="2">Belongs to the Nth/MutY family.</text>
</comment>
<dbReference type="Gene3D" id="1.10.340.30">
    <property type="entry name" value="Hypothetical protein, domain 2"/>
    <property type="match status" value="1"/>
</dbReference>
<organism evidence="11 12">
    <name type="scientific">candidate division WOR_3 bacterium SM23_60</name>
    <dbReference type="NCBI Taxonomy" id="1703780"/>
    <lineage>
        <taxon>Bacteria</taxon>
        <taxon>Bacteria division WOR-3</taxon>
    </lineage>
</organism>
<evidence type="ECO:0000256" key="9">
    <source>
        <dbReference type="ARBA" id="ARBA00023295"/>
    </source>
</evidence>
<dbReference type="SUPFAM" id="SSF48150">
    <property type="entry name" value="DNA-glycosylase"/>
    <property type="match status" value="1"/>
</dbReference>
<dbReference type="SMART" id="SM00478">
    <property type="entry name" value="ENDO3c"/>
    <property type="match status" value="1"/>
</dbReference>
<keyword evidence="11" id="KW-0540">Nuclease</keyword>
<evidence type="ECO:0000256" key="2">
    <source>
        <dbReference type="ARBA" id="ARBA00008343"/>
    </source>
</evidence>
<dbReference type="PATRIC" id="fig|1703780.3.peg.359"/>
<dbReference type="Gene3D" id="1.10.1670.10">
    <property type="entry name" value="Helix-hairpin-Helix base-excision DNA repair enzymes (C-terminal)"/>
    <property type="match status" value="1"/>
</dbReference>
<dbReference type="GO" id="GO:0051536">
    <property type="term" value="F:iron-sulfur cluster binding"/>
    <property type="evidence" value="ECO:0007669"/>
    <property type="project" value="UniProtKB-KW"/>
</dbReference>
<evidence type="ECO:0000259" key="10">
    <source>
        <dbReference type="SMART" id="SM00478"/>
    </source>
</evidence>
<proteinExistence type="inferred from homology"/>
<dbReference type="AlphaFoldDB" id="A0A0S8GKR9"/>
<sequence length="274" mass="32192">MRNGLNVRTIRLFHSVVHGYYENHGRKLPWRRTKKPYHILVSEVMLQQTQVERVMDKYSLFLNRFPNFKALARASLRSVLRTWQGLGYNRRAVHLRQAAQLVTRQWHDRLPRDIEKLIILPGVGRATAGAVLAYAFNRPVVFIETNIRTVFLHFFFKNQQNVTDAEILPFVEKTMDRANPRVWYYALMDLGAMLKKQYGNPNWRSAHHARQSRFEGSDRQIRGMILRMLVSEQRVSRTRLARSASVSRSRLEGILAQLEKEQLIRKHGRAYTIA</sequence>
<dbReference type="SUPFAM" id="SSF46785">
    <property type="entry name" value="Winged helix' DNA-binding domain"/>
    <property type="match status" value="1"/>
</dbReference>
<keyword evidence="11" id="KW-0255">Endonuclease</keyword>
<protein>
    <submittedName>
        <fullName evidence="11">Endonuclease III</fullName>
    </submittedName>
</protein>
<dbReference type="GO" id="GO:0004519">
    <property type="term" value="F:endonuclease activity"/>
    <property type="evidence" value="ECO:0007669"/>
    <property type="project" value="UniProtKB-KW"/>
</dbReference>
<keyword evidence="9" id="KW-0326">Glycosidase</keyword>
<dbReference type="InterPro" id="IPR011257">
    <property type="entry name" value="DNA_glycosylase"/>
</dbReference>
<comment type="caution">
    <text evidence="11">The sequence shown here is derived from an EMBL/GenBank/DDBJ whole genome shotgun (WGS) entry which is preliminary data.</text>
</comment>
<dbReference type="GO" id="GO:0006284">
    <property type="term" value="P:base-excision repair"/>
    <property type="evidence" value="ECO:0007669"/>
    <property type="project" value="InterPro"/>
</dbReference>
<keyword evidence="4" id="KW-0227">DNA damage</keyword>
<dbReference type="Proteomes" id="UP000051096">
    <property type="component" value="Unassembled WGS sequence"/>
</dbReference>
<evidence type="ECO:0000256" key="6">
    <source>
        <dbReference type="ARBA" id="ARBA00023004"/>
    </source>
</evidence>
<dbReference type="InterPro" id="IPR036390">
    <property type="entry name" value="WH_DNA-bd_sf"/>
</dbReference>